<dbReference type="PROSITE" id="PS51195">
    <property type="entry name" value="Q_MOTIF"/>
    <property type="match status" value="1"/>
</dbReference>
<feature type="short sequence motif" description="Q motif" evidence="11">
    <location>
        <begin position="170"/>
        <end position="198"/>
    </location>
</feature>
<gene>
    <name evidence="17" type="ORF">GPM918_LOCUS9098</name>
    <name evidence="18" type="ORF">SRO942_LOCUS9099</name>
</gene>
<dbReference type="Pfam" id="PF00270">
    <property type="entry name" value="DEAD"/>
    <property type="match status" value="1"/>
</dbReference>
<evidence type="ECO:0000256" key="10">
    <source>
        <dbReference type="ARBA" id="ARBA00047984"/>
    </source>
</evidence>
<evidence type="ECO:0000256" key="9">
    <source>
        <dbReference type="ARBA" id="ARBA00043999"/>
    </source>
</evidence>
<dbReference type="Proteomes" id="UP000663829">
    <property type="component" value="Unassembled WGS sequence"/>
</dbReference>
<feature type="compositionally biased region" description="Polar residues" evidence="13">
    <location>
        <begin position="702"/>
        <end position="738"/>
    </location>
</feature>
<dbReference type="GO" id="GO:0016787">
    <property type="term" value="F:hydrolase activity"/>
    <property type="evidence" value="ECO:0007669"/>
    <property type="project" value="UniProtKB-KW"/>
</dbReference>
<feature type="region of interest" description="Disordered" evidence="13">
    <location>
        <begin position="583"/>
        <end position="653"/>
    </location>
</feature>
<evidence type="ECO:0000256" key="5">
    <source>
        <dbReference type="ARBA" id="ARBA00022801"/>
    </source>
</evidence>
<reference evidence="17" key="1">
    <citation type="submission" date="2021-02" db="EMBL/GenBank/DDBJ databases">
        <authorList>
            <person name="Nowell W R."/>
        </authorList>
    </citation>
    <scope>NUCLEOTIDE SEQUENCE</scope>
</reference>
<keyword evidence="19" id="KW-1185">Reference proteome</keyword>
<evidence type="ECO:0000256" key="6">
    <source>
        <dbReference type="ARBA" id="ARBA00022806"/>
    </source>
</evidence>
<evidence type="ECO:0000256" key="1">
    <source>
        <dbReference type="ARBA" id="ARBA00004604"/>
    </source>
</evidence>
<comment type="caution">
    <text evidence="17">The sequence shown here is derived from an EMBL/GenBank/DDBJ whole genome shotgun (WGS) entry which is preliminary data.</text>
</comment>
<comment type="similarity">
    <text evidence="9">Belongs to the DEAD box helicase family. DDX27/DRS1 subfamily.</text>
</comment>
<comment type="subcellular location">
    <subcellularLocation>
        <location evidence="1">Nucleus</location>
        <location evidence="1">Nucleolus</location>
    </subcellularLocation>
</comment>
<dbReference type="EC" id="3.6.4.13" evidence="2"/>
<dbReference type="PROSITE" id="PS51192">
    <property type="entry name" value="HELICASE_ATP_BIND_1"/>
    <property type="match status" value="1"/>
</dbReference>
<evidence type="ECO:0000256" key="2">
    <source>
        <dbReference type="ARBA" id="ARBA00012552"/>
    </source>
</evidence>
<feature type="domain" description="DEAD-box RNA helicase Q" evidence="16">
    <location>
        <begin position="170"/>
        <end position="198"/>
    </location>
</feature>
<dbReference type="InterPro" id="IPR014001">
    <property type="entry name" value="Helicase_ATP-bd"/>
</dbReference>
<dbReference type="InterPro" id="IPR001650">
    <property type="entry name" value="Helicase_C-like"/>
</dbReference>
<dbReference type="SUPFAM" id="SSF52540">
    <property type="entry name" value="P-loop containing nucleoside triphosphate hydrolases"/>
    <property type="match status" value="1"/>
</dbReference>
<dbReference type="EMBL" id="CAJOBC010001655">
    <property type="protein sequence ID" value="CAF3691298.1"/>
    <property type="molecule type" value="Genomic_DNA"/>
</dbReference>
<dbReference type="PANTHER" id="PTHR47959">
    <property type="entry name" value="ATP-DEPENDENT RNA HELICASE RHLE-RELATED"/>
    <property type="match status" value="1"/>
</dbReference>
<dbReference type="InterPro" id="IPR027417">
    <property type="entry name" value="P-loop_NTPase"/>
</dbReference>
<evidence type="ECO:0000259" key="16">
    <source>
        <dbReference type="PROSITE" id="PS51195"/>
    </source>
</evidence>
<evidence type="ECO:0000259" key="15">
    <source>
        <dbReference type="PROSITE" id="PS51194"/>
    </source>
</evidence>
<dbReference type="OrthoDB" id="10259843at2759"/>
<dbReference type="GO" id="GO:0005730">
    <property type="term" value="C:nucleolus"/>
    <property type="evidence" value="ECO:0007669"/>
    <property type="project" value="UniProtKB-SubCell"/>
</dbReference>
<protein>
    <recommendedName>
        <fullName evidence="2">RNA helicase</fullName>
        <ecNumber evidence="2">3.6.4.13</ecNumber>
    </recommendedName>
</protein>
<dbReference type="Gene3D" id="3.40.50.300">
    <property type="entry name" value="P-loop containing nucleotide triphosphate hydrolases"/>
    <property type="match status" value="2"/>
</dbReference>
<dbReference type="Pfam" id="PF00271">
    <property type="entry name" value="Helicase_C"/>
    <property type="match status" value="1"/>
</dbReference>
<evidence type="ECO:0000313" key="18">
    <source>
        <dbReference type="EMBL" id="CAF3691298.1"/>
    </source>
</evidence>
<feature type="compositionally biased region" description="Basic and acidic residues" evidence="13">
    <location>
        <begin position="583"/>
        <end position="598"/>
    </location>
</feature>
<name>A0A814A7H4_9BILA</name>
<dbReference type="AlphaFoldDB" id="A0A814A7H4"/>
<feature type="domain" description="Helicase C-terminal" evidence="15">
    <location>
        <begin position="388"/>
        <end position="561"/>
    </location>
</feature>
<evidence type="ECO:0000313" key="17">
    <source>
        <dbReference type="EMBL" id="CAF0910034.1"/>
    </source>
</evidence>
<feature type="domain" description="Helicase ATP-binding" evidence="14">
    <location>
        <begin position="201"/>
        <end position="377"/>
    </location>
</feature>
<feature type="region of interest" description="Disordered" evidence="13">
    <location>
        <begin position="93"/>
        <end position="165"/>
    </location>
</feature>
<dbReference type="GO" id="GO:0003676">
    <property type="term" value="F:nucleic acid binding"/>
    <property type="evidence" value="ECO:0007669"/>
    <property type="project" value="InterPro"/>
</dbReference>
<dbReference type="Proteomes" id="UP000681722">
    <property type="component" value="Unassembled WGS sequence"/>
</dbReference>
<feature type="compositionally biased region" description="Low complexity" evidence="13">
    <location>
        <begin position="109"/>
        <end position="120"/>
    </location>
</feature>
<evidence type="ECO:0000256" key="7">
    <source>
        <dbReference type="ARBA" id="ARBA00022840"/>
    </source>
</evidence>
<dbReference type="InterPro" id="IPR000629">
    <property type="entry name" value="RNA-helicase_DEAD-box_CS"/>
</dbReference>
<dbReference type="CDD" id="cd18787">
    <property type="entry name" value="SF2_C_DEAD"/>
    <property type="match status" value="1"/>
</dbReference>
<evidence type="ECO:0000259" key="14">
    <source>
        <dbReference type="PROSITE" id="PS51192"/>
    </source>
</evidence>
<dbReference type="GO" id="GO:0005524">
    <property type="term" value="F:ATP binding"/>
    <property type="evidence" value="ECO:0007669"/>
    <property type="project" value="UniProtKB-KW"/>
</dbReference>
<dbReference type="InterPro" id="IPR050079">
    <property type="entry name" value="DEAD_box_RNA_helicase"/>
</dbReference>
<keyword evidence="7 12" id="KW-0067">ATP-binding</keyword>
<proteinExistence type="inferred from homology"/>
<evidence type="ECO:0000313" key="19">
    <source>
        <dbReference type="Proteomes" id="UP000663829"/>
    </source>
</evidence>
<feature type="region of interest" description="Disordered" evidence="13">
    <location>
        <begin position="1"/>
        <end position="77"/>
    </location>
</feature>
<dbReference type="PROSITE" id="PS00039">
    <property type="entry name" value="DEAD_ATP_HELICASE"/>
    <property type="match status" value="1"/>
</dbReference>
<feature type="compositionally biased region" description="Acidic residues" evidence="13">
    <location>
        <begin position="121"/>
        <end position="132"/>
    </location>
</feature>
<evidence type="ECO:0000256" key="12">
    <source>
        <dbReference type="RuleBase" id="RU000492"/>
    </source>
</evidence>
<feature type="region of interest" description="Disordered" evidence="13">
    <location>
        <begin position="672"/>
        <end position="747"/>
    </location>
</feature>
<dbReference type="FunFam" id="3.40.50.300:FF:000842">
    <property type="entry name" value="ATP-dependent RNA helicase DRS1"/>
    <property type="match status" value="1"/>
</dbReference>
<comment type="catalytic activity">
    <reaction evidence="10">
        <text>ATP + H2O = ADP + phosphate + H(+)</text>
        <dbReference type="Rhea" id="RHEA:13065"/>
        <dbReference type="ChEBI" id="CHEBI:15377"/>
        <dbReference type="ChEBI" id="CHEBI:15378"/>
        <dbReference type="ChEBI" id="CHEBI:30616"/>
        <dbReference type="ChEBI" id="CHEBI:43474"/>
        <dbReference type="ChEBI" id="CHEBI:456216"/>
        <dbReference type="EC" id="3.6.4.13"/>
    </reaction>
</comment>
<dbReference type="PANTHER" id="PTHR47959:SF1">
    <property type="entry name" value="ATP-DEPENDENT RNA HELICASE DBPA"/>
    <property type="match status" value="1"/>
</dbReference>
<feature type="compositionally biased region" description="Acidic residues" evidence="13">
    <location>
        <begin position="30"/>
        <end position="63"/>
    </location>
</feature>
<dbReference type="CDD" id="cd17947">
    <property type="entry name" value="DEADc_DDX27"/>
    <property type="match status" value="1"/>
</dbReference>
<accession>A0A814A7H4</accession>
<dbReference type="InterPro" id="IPR011545">
    <property type="entry name" value="DEAD/DEAH_box_helicase_dom"/>
</dbReference>
<keyword evidence="5 12" id="KW-0378">Hydrolase</keyword>
<evidence type="ECO:0000256" key="3">
    <source>
        <dbReference type="ARBA" id="ARBA00022517"/>
    </source>
</evidence>
<dbReference type="SMART" id="SM00490">
    <property type="entry name" value="HELICc"/>
    <property type="match status" value="1"/>
</dbReference>
<dbReference type="PROSITE" id="PS51194">
    <property type="entry name" value="HELICASE_CTER"/>
    <property type="match status" value="1"/>
</dbReference>
<dbReference type="GO" id="GO:0006364">
    <property type="term" value="P:rRNA processing"/>
    <property type="evidence" value="ECO:0007669"/>
    <property type="project" value="UniProtKB-ARBA"/>
</dbReference>
<evidence type="ECO:0000256" key="4">
    <source>
        <dbReference type="ARBA" id="ARBA00022741"/>
    </source>
</evidence>
<dbReference type="GO" id="GO:0005829">
    <property type="term" value="C:cytosol"/>
    <property type="evidence" value="ECO:0007669"/>
    <property type="project" value="TreeGrafter"/>
</dbReference>
<dbReference type="EMBL" id="CAJNOQ010001655">
    <property type="protein sequence ID" value="CAF0910034.1"/>
    <property type="molecule type" value="Genomic_DNA"/>
</dbReference>
<feature type="compositionally biased region" description="Basic residues" evidence="13">
    <location>
        <begin position="142"/>
        <end position="152"/>
    </location>
</feature>
<keyword evidence="6 12" id="KW-0347">Helicase</keyword>
<keyword evidence="4 12" id="KW-0547">Nucleotide-binding</keyword>
<dbReference type="SMART" id="SM00487">
    <property type="entry name" value="DEXDc"/>
    <property type="match status" value="1"/>
</dbReference>
<keyword evidence="3" id="KW-0690">Ribosome biogenesis</keyword>
<keyword evidence="8" id="KW-0539">Nucleus</keyword>
<organism evidence="17 19">
    <name type="scientific">Didymodactylos carnosus</name>
    <dbReference type="NCBI Taxonomy" id="1234261"/>
    <lineage>
        <taxon>Eukaryota</taxon>
        <taxon>Metazoa</taxon>
        <taxon>Spiralia</taxon>
        <taxon>Gnathifera</taxon>
        <taxon>Rotifera</taxon>
        <taxon>Eurotatoria</taxon>
        <taxon>Bdelloidea</taxon>
        <taxon>Philodinida</taxon>
        <taxon>Philodinidae</taxon>
        <taxon>Didymodactylos</taxon>
    </lineage>
</organism>
<evidence type="ECO:0000256" key="13">
    <source>
        <dbReference type="SAM" id="MobiDB-lite"/>
    </source>
</evidence>
<evidence type="ECO:0000256" key="11">
    <source>
        <dbReference type="PROSITE-ProRule" id="PRU00552"/>
    </source>
</evidence>
<sequence length="747" mass="85735">MKQTSLGLVKPKGIPIDNYNSFDLIKTINEEEDDVPDLDDDDQEDDDNNDDGMNDSDNDEIPFNEDMKLQSRGQLSTIDEKIALLRNKRKKDKKLLNGSQTETKKTDDNTTNIDDTTTNVEDIEDESYEMEMEQPVKDKMKIKQSKKKAAKKKKEEDEYFEESPPFNPDQVFSDMKISRPLLKALATMGLHSPTPIQAATVPLALMGRDICACAVTGSGKTIAFALPVLERLLYKPHQTAPSTRVLILAPTRELCVQIHQVFRKLSQFSHNISVCLSTGGLDLKSQEASLRLQPDIVIATPGRLIDHIHNSPTFTLNNIEILILDEADRMLDEYYFEQMKEVINNCSRTRQTMLFSATMTDQIKDLIQVSLNRPIRLFIDDNKSVAPYLRQEFIRIREHREGDREAIIAALLTRTFRERVIVFAQTKRQCHRMHVMLGLLGLKIGELHGDLSQTQRLDTLKRFKNEEIDILIATDLAARGLDIENVKTIINFVLPNTLKHYIHRVGRTARAGKTGRSLSLVGENERQIIKEILQTCKVPAKMRIISQEVIQMFRNKLNELERDIEEVLKMEYGEKMLNSCEKQLDKAQSKLSSEKKQNGEGQPVNDREWFQNRADRQKEKETLRLGNHSKKKLSKQEREQMKKKTSSSKTAEGRAEFEINKVAQFQIREAKKAQRSNRLYAYEDKTSSNKNTRKMPVKRRQPSSSFASELTRVNKTNKPTRKQSSSGQRPAKRSNSGQPPAKRRRKQ</sequence>
<feature type="compositionally biased region" description="Basic residues" evidence="13">
    <location>
        <begin position="691"/>
        <end position="701"/>
    </location>
</feature>
<dbReference type="InterPro" id="IPR014014">
    <property type="entry name" value="RNA_helicase_DEAD_Q_motif"/>
</dbReference>
<evidence type="ECO:0000256" key="8">
    <source>
        <dbReference type="ARBA" id="ARBA00023242"/>
    </source>
</evidence>
<feature type="compositionally biased region" description="Basic and acidic residues" evidence="13">
    <location>
        <begin position="605"/>
        <end position="623"/>
    </location>
</feature>
<dbReference type="GO" id="GO:0003724">
    <property type="term" value="F:RNA helicase activity"/>
    <property type="evidence" value="ECO:0007669"/>
    <property type="project" value="UniProtKB-EC"/>
</dbReference>